<feature type="transmembrane region" description="Helical" evidence="6">
    <location>
        <begin position="293"/>
        <end position="312"/>
    </location>
</feature>
<keyword evidence="9" id="KW-1185">Reference proteome</keyword>
<evidence type="ECO:0000256" key="5">
    <source>
        <dbReference type="ARBA" id="ARBA00023136"/>
    </source>
</evidence>
<evidence type="ECO:0000313" key="9">
    <source>
        <dbReference type="Proteomes" id="UP000658127"/>
    </source>
</evidence>
<feature type="transmembrane region" description="Helical" evidence="6">
    <location>
        <begin position="123"/>
        <end position="142"/>
    </location>
</feature>
<keyword evidence="3 6" id="KW-0812">Transmembrane</keyword>
<sequence>MTTGRRVSGTTLRQWRVLVPVVVAALAGVALAWGLRSEGGFPGAAFARVVADGAGAVVFGLAALPRLNERLHVAWRPVAALAGAWFAAEFTVLVWEAAGIVGVPVTELGAGEFATFLGRLSGGQIGIAILFCTGAIACYAALAFRRPDAASADLVLVFAAVALALRPITGHMSQQMLGSVLAAAHALAAACWFGLLLAMALILRTRSDWAATLPRYSALAAPLVLVIAATGLIDGLVRIGGIEPLWTSGYGRILLAKFTVLCALIGLGWWWRRSWVHRAGEHRVTADISLRNAAIEVTVMAVALGLAATLAVTA</sequence>
<feature type="transmembrane region" description="Helical" evidence="6">
    <location>
        <begin position="215"/>
        <end position="233"/>
    </location>
</feature>
<dbReference type="PANTHER" id="PTHR34820:SF4">
    <property type="entry name" value="INNER MEMBRANE PROTEIN YEBZ"/>
    <property type="match status" value="1"/>
</dbReference>
<evidence type="ECO:0000259" key="7">
    <source>
        <dbReference type="Pfam" id="PF05425"/>
    </source>
</evidence>
<dbReference type="EMBL" id="BMNE01000005">
    <property type="protein sequence ID" value="GGN88501.1"/>
    <property type="molecule type" value="Genomic_DNA"/>
</dbReference>
<evidence type="ECO:0000256" key="2">
    <source>
        <dbReference type="ARBA" id="ARBA00022475"/>
    </source>
</evidence>
<evidence type="ECO:0000256" key="1">
    <source>
        <dbReference type="ARBA" id="ARBA00004651"/>
    </source>
</evidence>
<feature type="transmembrane region" description="Helical" evidence="6">
    <location>
        <begin position="253"/>
        <end position="272"/>
    </location>
</feature>
<dbReference type="RefSeq" id="WP_189031888.1">
    <property type="nucleotide sequence ID" value="NZ_BMNE01000005.1"/>
</dbReference>
<feature type="transmembrane region" description="Helical" evidence="6">
    <location>
        <begin position="15"/>
        <end position="33"/>
    </location>
</feature>
<dbReference type="PANTHER" id="PTHR34820">
    <property type="entry name" value="INNER MEMBRANE PROTEIN YEBZ"/>
    <property type="match status" value="1"/>
</dbReference>
<gene>
    <name evidence="8" type="ORF">GCM10011610_46010</name>
</gene>
<evidence type="ECO:0000256" key="6">
    <source>
        <dbReference type="SAM" id="Phobius"/>
    </source>
</evidence>
<feature type="domain" description="Copper resistance protein D" evidence="7">
    <location>
        <begin position="211"/>
        <end position="310"/>
    </location>
</feature>
<dbReference type="Proteomes" id="UP000658127">
    <property type="component" value="Unassembled WGS sequence"/>
</dbReference>
<protein>
    <recommendedName>
        <fullName evidence="7">Copper resistance protein D domain-containing protein</fullName>
    </recommendedName>
</protein>
<keyword evidence="5 6" id="KW-0472">Membrane</keyword>
<dbReference type="InterPro" id="IPR032694">
    <property type="entry name" value="CopC/D"/>
</dbReference>
<name>A0ABQ2KPJ8_9NOCA</name>
<keyword evidence="2" id="KW-1003">Cell membrane</keyword>
<feature type="transmembrane region" description="Helical" evidence="6">
    <location>
        <begin position="79"/>
        <end position="103"/>
    </location>
</feature>
<evidence type="ECO:0000313" key="8">
    <source>
        <dbReference type="EMBL" id="GGN88501.1"/>
    </source>
</evidence>
<comment type="caution">
    <text evidence="8">The sequence shown here is derived from an EMBL/GenBank/DDBJ whole genome shotgun (WGS) entry which is preliminary data.</text>
</comment>
<reference evidence="9" key="1">
    <citation type="journal article" date="2019" name="Int. J. Syst. Evol. Microbiol.">
        <title>The Global Catalogue of Microorganisms (GCM) 10K type strain sequencing project: providing services to taxonomists for standard genome sequencing and annotation.</title>
        <authorList>
            <consortium name="The Broad Institute Genomics Platform"/>
            <consortium name="The Broad Institute Genome Sequencing Center for Infectious Disease"/>
            <person name="Wu L."/>
            <person name="Ma J."/>
        </authorList>
    </citation>
    <scope>NUCLEOTIDE SEQUENCE [LARGE SCALE GENOMIC DNA]</scope>
    <source>
        <strain evidence="9">CGMCC 4.7329</strain>
    </source>
</reference>
<organism evidence="8 9">
    <name type="scientific">Nocardia rhizosphaerihabitans</name>
    <dbReference type="NCBI Taxonomy" id="1691570"/>
    <lineage>
        <taxon>Bacteria</taxon>
        <taxon>Bacillati</taxon>
        <taxon>Actinomycetota</taxon>
        <taxon>Actinomycetes</taxon>
        <taxon>Mycobacteriales</taxon>
        <taxon>Nocardiaceae</taxon>
        <taxon>Nocardia</taxon>
    </lineage>
</organism>
<evidence type="ECO:0000256" key="3">
    <source>
        <dbReference type="ARBA" id="ARBA00022692"/>
    </source>
</evidence>
<evidence type="ECO:0000256" key="4">
    <source>
        <dbReference type="ARBA" id="ARBA00022989"/>
    </source>
</evidence>
<dbReference type="InterPro" id="IPR008457">
    <property type="entry name" value="Cu-R_CopD_dom"/>
</dbReference>
<feature type="transmembrane region" description="Helical" evidence="6">
    <location>
        <begin position="149"/>
        <end position="168"/>
    </location>
</feature>
<proteinExistence type="predicted"/>
<feature type="transmembrane region" description="Helical" evidence="6">
    <location>
        <begin position="180"/>
        <end position="203"/>
    </location>
</feature>
<comment type="subcellular location">
    <subcellularLocation>
        <location evidence="1">Cell membrane</location>
        <topology evidence="1">Multi-pass membrane protein</topology>
    </subcellularLocation>
</comment>
<keyword evidence="4 6" id="KW-1133">Transmembrane helix</keyword>
<accession>A0ABQ2KPJ8</accession>
<dbReference type="Pfam" id="PF05425">
    <property type="entry name" value="CopD"/>
    <property type="match status" value="1"/>
</dbReference>
<feature type="transmembrane region" description="Helical" evidence="6">
    <location>
        <begin position="45"/>
        <end position="67"/>
    </location>
</feature>